<comment type="caution">
    <text evidence="1">The sequence shown here is derived from an EMBL/GenBank/DDBJ whole genome shotgun (WGS) entry which is preliminary data.</text>
</comment>
<protein>
    <submittedName>
        <fullName evidence="1">Uncharacterized protein</fullName>
    </submittedName>
</protein>
<evidence type="ECO:0000313" key="2">
    <source>
        <dbReference type="Proteomes" id="UP000298663"/>
    </source>
</evidence>
<keyword evidence="2" id="KW-1185">Reference proteome</keyword>
<name>A0A4U5M425_STECR</name>
<dbReference type="EMBL" id="AZBU02000010">
    <property type="protein sequence ID" value="TKR63534.1"/>
    <property type="molecule type" value="Genomic_DNA"/>
</dbReference>
<dbReference type="Proteomes" id="UP000298663">
    <property type="component" value="Unassembled WGS sequence"/>
</dbReference>
<gene>
    <name evidence="1" type="ORF">L596_027350</name>
</gene>
<dbReference type="AlphaFoldDB" id="A0A4U5M425"/>
<evidence type="ECO:0000313" key="1">
    <source>
        <dbReference type="EMBL" id="TKR63534.1"/>
    </source>
</evidence>
<reference evidence="1 2" key="2">
    <citation type="journal article" date="2019" name="G3 (Bethesda)">
        <title>Hybrid Assembly of the Genome of the Entomopathogenic Nematode Steinernema carpocapsae Identifies the X-Chromosome.</title>
        <authorList>
            <person name="Serra L."/>
            <person name="Macchietto M."/>
            <person name="Macias-Munoz A."/>
            <person name="McGill C.J."/>
            <person name="Rodriguez I.M."/>
            <person name="Rodriguez B."/>
            <person name="Murad R."/>
            <person name="Mortazavi A."/>
        </authorList>
    </citation>
    <scope>NUCLEOTIDE SEQUENCE [LARGE SCALE GENOMIC DNA]</scope>
    <source>
        <strain evidence="1 2">ALL</strain>
    </source>
</reference>
<accession>A0A4U5M425</accession>
<organism evidence="1 2">
    <name type="scientific">Steinernema carpocapsae</name>
    <name type="common">Entomopathogenic nematode</name>
    <dbReference type="NCBI Taxonomy" id="34508"/>
    <lineage>
        <taxon>Eukaryota</taxon>
        <taxon>Metazoa</taxon>
        <taxon>Ecdysozoa</taxon>
        <taxon>Nematoda</taxon>
        <taxon>Chromadorea</taxon>
        <taxon>Rhabditida</taxon>
        <taxon>Tylenchina</taxon>
        <taxon>Panagrolaimomorpha</taxon>
        <taxon>Strongyloidoidea</taxon>
        <taxon>Steinernematidae</taxon>
        <taxon>Steinernema</taxon>
    </lineage>
</organism>
<sequence>MSTKNPPFCVIDRVPNQIARLVCIPAITSICRRVTAAPVATWVQAQNVVLIGFDFCFCPSLEFHSYCP</sequence>
<proteinExistence type="predicted"/>
<reference evidence="1 2" key="1">
    <citation type="journal article" date="2015" name="Genome Biol.">
        <title>Comparative genomics of Steinernema reveals deeply conserved gene regulatory networks.</title>
        <authorList>
            <person name="Dillman A.R."/>
            <person name="Macchietto M."/>
            <person name="Porter C.F."/>
            <person name="Rogers A."/>
            <person name="Williams B."/>
            <person name="Antoshechkin I."/>
            <person name="Lee M.M."/>
            <person name="Goodwin Z."/>
            <person name="Lu X."/>
            <person name="Lewis E.E."/>
            <person name="Goodrich-Blair H."/>
            <person name="Stock S.P."/>
            <person name="Adams B.J."/>
            <person name="Sternberg P.W."/>
            <person name="Mortazavi A."/>
        </authorList>
    </citation>
    <scope>NUCLEOTIDE SEQUENCE [LARGE SCALE GENOMIC DNA]</scope>
    <source>
        <strain evidence="1 2">ALL</strain>
    </source>
</reference>